<dbReference type="RefSeq" id="WP_244353530.1">
    <property type="nucleotide sequence ID" value="NZ_JAFIRA010000119.1"/>
</dbReference>
<keyword evidence="2" id="KW-0732">Signal</keyword>
<proteinExistence type="predicted"/>
<keyword evidence="5" id="KW-1185">Reference proteome</keyword>
<evidence type="ECO:0000259" key="3">
    <source>
        <dbReference type="PROSITE" id="PS51677"/>
    </source>
</evidence>
<dbReference type="CDD" id="cd10918">
    <property type="entry name" value="CE4_NodB_like_5s_6s"/>
    <property type="match status" value="1"/>
</dbReference>
<dbReference type="InterPro" id="IPR011330">
    <property type="entry name" value="Glyco_hydro/deAcase_b/a-brl"/>
</dbReference>
<dbReference type="Proteomes" id="UP000830835">
    <property type="component" value="Unassembled WGS sequence"/>
</dbReference>
<protein>
    <submittedName>
        <fullName evidence="4">Polysaccharide deacetylase family protein</fullName>
    </submittedName>
</protein>
<dbReference type="PANTHER" id="PTHR34216:SF3">
    <property type="entry name" value="POLY-BETA-1,6-N-ACETYL-D-GLUCOSAMINE N-DEACETYLASE"/>
    <property type="match status" value="1"/>
</dbReference>
<gene>
    <name evidence="4" type="ORF">JX360_17500</name>
</gene>
<dbReference type="PROSITE" id="PS51677">
    <property type="entry name" value="NODB"/>
    <property type="match status" value="1"/>
</dbReference>
<evidence type="ECO:0000256" key="1">
    <source>
        <dbReference type="ARBA" id="ARBA00004613"/>
    </source>
</evidence>
<dbReference type="SUPFAM" id="SSF88713">
    <property type="entry name" value="Glycoside hydrolase/deacetylase"/>
    <property type="match status" value="1"/>
</dbReference>
<sequence>AREPQLERDPFALDPLASLSYVPSIMYHDVVASRKEVWFDTTLAELRQHFEAIKQAGVTPIHIDQLYKHLRDGDPLPEKAILLTFDDAYLGLYENAYPLLKEYNFPAAYFVQTGFVGVPTSKDHFTWDQMREMDASGLIDFAAHTVNHPPDLRVLEDARLRREVFDCKTKLEEELGHPIDYFAYPEGNRDERVMQYLAEAGYLMSFTMDPGFTGQSPNLLEVRRFNQFRITEAIIGAKTINLSRSPDYLLDVTQPLALTDEVIDQVRTLTIRGGRAATVHAERRYEVSTLAQRYQADAGINGSFFSIPWINSASNIMVGPVMAANHKTFIPGRPEDDKVVRGRPLVLMGKDRVRFVPFDPDTMTNLASIQKLMPDVTDLFVAGLWLVKDGQALSQAE</sequence>
<name>A0ABT0CFV6_THEVL</name>
<dbReference type="EMBL" id="JAFIRA010000119">
    <property type="protein sequence ID" value="MCJ2544672.1"/>
    <property type="molecule type" value="Genomic_DNA"/>
</dbReference>
<dbReference type="InterPro" id="IPR002509">
    <property type="entry name" value="NODB_dom"/>
</dbReference>
<feature type="non-terminal residue" evidence="4">
    <location>
        <position position="1"/>
    </location>
</feature>
<accession>A0ABT0CFV6</accession>
<dbReference type="Gene3D" id="3.20.20.370">
    <property type="entry name" value="Glycoside hydrolase/deacetylase"/>
    <property type="match status" value="1"/>
</dbReference>
<dbReference type="PANTHER" id="PTHR34216">
    <property type="match status" value="1"/>
</dbReference>
<reference evidence="4" key="1">
    <citation type="submission" date="2021-02" db="EMBL/GenBank/DDBJ databases">
        <title>The CRISPR/cas machinery reduction and long-range gene transfer in the hot spring cyanobacterium Synechococcus.</title>
        <authorList>
            <person name="Dvorak P."/>
            <person name="Jahodarova E."/>
            <person name="Hasler P."/>
            <person name="Poulickova A."/>
        </authorList>
    </citation>
    <scope>NUCLEOTIDE SEQUENCE</scope>
    <source>
        <strain evidence="4">Rupite</strain>
    </source>
</reference>
<evidence type="ECO:0000313" key="5">
    <source>
        <dbReference type="Proteomes" id="UP000830835"/>
    </source>
</evidence>
<feature type="non-terminal residue" evidence="4">
    <location>
        <position position="397"/>
    </location>
</feature>
<evidence type="ECO:0000256" key="2">
    <source>
        <dbReference type="ARBA" id="ARBA00022729"/>
    </source>
</evidence>
<comment type="subcellular location">
    <subcellularLocation>
        <location evidence="1">Secreted</location>
    </subcellularLocation>
</comment>
<comment type="caution">
    <text evidence="4">The sequence shown here is derived from an EMBL/GenBank/DDBJ whole genome shotgun (WGS) entry which is preliminary data.</text>
</comment>
<feature type="domain" description="NodB homology" evidence="3">
    <location>
        <begin position="79"/>
        <end position="303"/>
    </location>
</feature>
<organism evidence="4 5">
    <name type="scientific">Thermostichus vulcanus str. 'Rupite'</name>
    <dbReference type="NCBI Taxonomy" id="2813851"/>
    <lineage>
        <taxon>Bacteria</taxon>
        <taxon>Bacillati</taxon>
        <taxon>Cyanobacteriota</taxon>
        <taxon>Cyanophyceae</taxon>
        <taxon>Thermostichales</taxon>
        <taxon>Thermostichaceae</taxon>
        <taxon>Thermostichus</taxon>
    </lineage>
</organism>
<evidence type="ECO:0000313" key="4">
    <source>
        <dbReference type="EMBL" id="MCJ2544672.1"/>
    </source>
</evidence>
<dbReference type="Pfam" id="PF01522">
    <property type="entry name" value="Polysacc_deac_1"/>
    <property type="match status" value="1"/>
</dbReference>
<dbReference type="InterPro" id="IPR051398">
    <property type="entry name" value="Polysacch_Deacetylase"/>
</dbReference>